<evidence type="ECO:0000313" key="2">
    <source>
        <dbReference type="EMBL" id="MCY1076641.1"/>
    </source>
</evidence>
<sequence>MSPFNLRPFRALALLALSAACASTPSTAARPQAVTERFASESTEAVLADDVRVRRIAPGNC</sequence>
<dbReference type="PROSITE" id="PS51257">
    <property type="entry name" value="PROKAR_LIPOPROTEIN"/>
    <property type="match status" value="1"/>
</dbReference>
<feature type="chain" id="PRO_5046468421" description="Lipoprotein" evidence="1">
    <location>
        <begin position="29"/>
        <end position="61"/>
    </location>
</feature>
<evidence type="ECO:0008006" key="4">
    <source>
        <dbReference type="Google" id="ProtNLM"/>
    </source>
</evidence>
<keyword evidence="1" id="KW-0732">Signal</keyword>
<evidence type="ECO:0000256" key="1">
    <source>
        <dbReference type="SAM" id="SignalP"/>
    </source>
</evidence>
<keyword evidence="3" id="KW-1185">Reference proteome</keyword>
<dbReference type="RefSeq" id="WP_267535519.1">
    <property type="nucleotide sequence ID" value="NZ_JAPNKA010000001.1"/>
</dbReference>
<accession>A0ABT4A5J3</accession>
<feature type="signal peptide" evidence="1">
    <location>
        <begin position="1"/>
        <end position="28"/>
    </location>
</feature>
<protein>
    <recommendedName>
        <fullName evidence="4">Lipoprotein</fullName>
    </recommendedName>
</protein>
<comment type="caution">
    <text evidence="2">The sequence shown here is derived from an EMBL/GenBank/DDBJ whole genome shotgun (WGS) entry which is preliminary data.</text>
</comment>
<evidence type="ECO:0000313" key="3">
    <source>
        <dbReference type="Proteomes" id="UP001207654"/>
    </source>
</evidence>
<reference evidence="2 3" key="1">
    <citation type="submission" date="2022-11" db="EMBL/GenBank/DDBJ databases">
        <title>Minimal conservation of predation-associated metabolite biosynthetic gene clusters underscores biosynthetic potential of Myxococcota including descriptions for ten novel species: Archangium lansinium sp. nov., Myxococcus landrumus sp. nov., Nannocystis bai.</title>
        <authorList>
            <person name="Ahearne A."/>
            <person name="Stevens C."/>
            <person name="Phillips K."/>
        </authorList>
    </citation>
    <scope>NUCLEOTIDE SEQUENCE [LARGE SCALE GENOMIC DNA]</scope>
    <source>
        <strain evidence="2 3">MIWBW</strain>
    </source>
</reference>
<dbReference type="EMBL" id="JAPNKA010000001">
    <property type="protein sequence ID" value="MCY1076641.1"/>
    <property type="molecule type" value="Genomic_DNA"/>
</dbReference>
<proteinExistence type="predicted"/>
<dbReference type="Proteomes" id="UP001207654">
    <property type="component" value="Unassembled WGS sequence"/>
</dbReference>
<name>A0ABT4A5J3_9BACT</name>
<gene>
    <name evidence="2" type="ORF">OV287_19370</name>
</gene>
<organism evidence="2 3">
    <name type="scientific">Archangium lansingense</name>
    <dbReference type="NCBI Taxonomy" id="2995310"/>
    <lineage>
        <taxon>Bacteria</taxon>
        <taxon>Pseudomonadati</taxon>
        <taxon>Myxococcota</taxon>
        <taxon>Myxococcia</taxon>
        <taxon>Myxococcales</taxon>
        <taxon>Cystobacterineae</taxon>
        <taxon>Archangiaceae</taxon>
        <taxon>Archangium</taxon>
    </lineage>
</organism>